<dbReference type="Proteomes" id="UP000008710">
    <property type="component" value="Plasmid pRHL1"/>
</dbReference>
<protein>
    <submittedName>
        <fullName evidence="1">Uncharacterized protein</fullName>
    </submittedName>
</protein>
<accession>Q0RY11</accession>
<evidence type="ECO:0000313" key="2">
    <source>
        <dbReference type="Proteomes" id="UP000008710"/>
    </source>
</evidence>
<reference evidence="2" key="1">
    <citation type="journal article" date="2006" name="Proc. Natl. Acad. Sci. U.S.A.">
        <title>The complete genome of Rhodococcus sp. RHA1 provides insights into a catabolic powerhouse.</title>
        <authorList>
            <person name="McLeod M.P."/>
            <person name="Warren R.L."/>
            <person name="Hsiao W.W.L."/>
            <person name="Araki N."/>
            <person name="Myhre M."/>
            <person name="Fernandes C."/>
            <person name="Miyazawa D."/>
            <person name="Wong W."/>
            <person name="Lillquist A.L."/>
            <person name="Wang D."/>
            <person name="Dosanjh M."/>
            <person name="Hara H."/>
            <person name="Petrescu A."/>
            <person name="Morin R.D."/>
            <person name="Yang G."/>
            <person name="Stott J.M."/>
            <person name="Schein J.E."/>
            <person name="Shin H."/>
            <person name="Smailus D."/>
            <person name="Siddiqui A.S."/>
            <person name="Marra M.A."/>
            <person name="Jones S.J.M."/>
            <person name="Holt R."/>
            <person name="Brinkman F.S.L."/>
            <person name="Miyauchi K."/>
            <person name="Fukuda M."/>
            <person name="Davies J.E."/>
            <person name="Mohn W.W."/>
            <person name="Eltis L.D."/>
        </authorList>
    </citation>
    <scope>NUCLEOTIDE SEQUENCE [LARGE SCALE GENOMIC DNA]</scope>
    <source>
        <strain evidence="2">RHA1</strain>
    </source>
</reference>
<name>Q0RY11_RHOJR</name>
<sequence>MDAAATGSPTDSRASLCGFDVRRPAFGREEWPPRFPTCAMPRSFARSPVAAVRVAGPPLDPDQSIRATSHAVLRVVLRADLHAELCAGLRSCRRFPLSPERATSNGSEIVGVHCKWVNGQRFHRHR</sequence>
<geneLocation type="plasmid" evidence="1 2">
    <name>pRHL1</name>
</geneLocation>
<dbReference type="AlphaFoldDB" id="Q0RY11"/>
<organism evidence="1 2">
    <name type="scientific">Rhodococcus jostii (strain RHA1)</name>
    <dbReference type="NCBI Taxonomy" id="101510"/>
    <lineage>
        <taxon>Bacteria</taxon>
        <taxon>Bacillati</taxon>
        <taxon>Actinomycetota</taxon>
        <taxon>Actinomycetes</taxon>
        <taxon>Mycobacteriales</taxon>
        <taxon>Nocardiaceae</taxon>
        <taxon>Rhodococcus</taxon>
    </lineage>
</organism>
<evidence type="ECO:0000313" key="1">
    <source>
        <dbReference type="EMBL" id="ABG99825.1"/>
    </source>
</evidence>
<dbReference type="KEGG" id="rha:RHA1_ro08781"/>
<dbReference type="HOGENOM" id="CLU_1979843_0_0_11"/>
<keyword evidence="1" id="KW-0614">Plasmid</keyword>
<dbReference type="EMBL" id="CP000432">
    <property type="protein sequence ID" value="ABG99825.1"/>
    <property type="molecule type" value="Genomic_DNA"/>
</dbReference>
<proteinExistence type="predicted"/>
<gene>
    <name evidence="1" type="ordered locus">RHA1_ro08781</name>
</gene>